<dbReference type="EMBL" id="AP027151">
    <property type="protein sequence ID" value="BDV44617.1"/>
    <property type="molecule type" value="Genomic_DNA"/>
</dbReference>
<accession>A0ABM8EQU1</accession>
<feature type="transmembrane region" description="Helical" evidence="1">
    <location>
        <begin position="95"/>
        <end position="115"/>
    </location>
</feature>
<dbReference type="Proteomes" id="UP001317705">
    <property type="component" value="Chromosome"/>
</dbReference>
<reference evidence="2 3" key="1">
    <citation type="submission" date="2022-12" db="EMBL/GenBank/DDBJ databases">
        <title>Polyphasic characterization of Geotalea uranireducens NIT-SL11 newly isolated from a complex of sewage sludge and microbially reduced graphene oxide.</title>
        <authorList>
            <person name="Xie L."/>
            <person name="Yoshida N."/>
            <person name="Meng L."/>
        </authorList>
    </citation>
    <scope>NUCLEOTIDE SEQUENCE [LARGE SCALE GENOMIC DNA]</scope>
    <source>
        <strain evidence="2 3">NIT-SL11</strain>
    </source>
</reference>
<evidence type="ECO:0008006" key="4">
    <source>
        <dbReference type="Google" id="ProtNLM"/>
    </source>
</evidence>
<evidence type="ECO:0000256" key="1">
    <source>
        <dbReference type="SAM" id="Phobius"/>
    </source>
</evidence>
<feature type="transmembrane region" description="Helical" evidence="1">
    <location>
        <begin position="6"/>
        <end position="29"/>
    </location>
</feature>
<protein>
    <recommendedName>
        <fullName evidence="4">DUF2784 domain-containing protein</fullName>
    </recommendedName>
</protein>
<keyword evidence="1" id="KW-1133">Transmembrane helix</keyword>
<gene>
    <name evidence="2" type="ORF">GURASL_35400</name>
</gene>
<keyword evidence="3" id="KW-1185">Reference proteome</keyword>
<sequence length="121" mass="13817">MGYATLADLVVLVHALFILFVVAGGVAVLRWPRLAWLHLPAAVWGAAIELGGWVCPLTDLENHFRRLGGEAGYRGTFIERYLEPLLYPLGLTRQLQYILALTVVLLNLLVYLRLWHCWRHR</sequence>
<dbReference type="InterPro" id="IPR021218">
    <property type="entry name" value="DUF2784"/>
</dbReference>
<feature type="transmembrane region" description="Helical" evidence="1">
    <location>
        <begin position="36"/>
        <end position="54"/>
    </location>
</feature>
<evidence type="ECO:0000313" key="3">
    <source>
        <dbReference type="Proteomes" id="UP001317705"/>
    </source>
</evidence>
<name>A0ABM8EQU1_9BACT</name>
<dbReference type="RefSeq" id="WP_282000712.1">
    <property type="nucleotide sequence ID" value="NZ_AP027151.1"/>
</dbReference>
<proteinExistence type="predicted"/>
<keyword evidence="1" id="KW-0812">Transmembrane</keyword>
<organism evidence="2 3">
    <name type="scientific">Geotalea uraniireducens</name>
    <dbReference type="NCBI Taxonomy" id="351604"/>
    <lineage>
        <taxon>Bacteria</taxon>
        <taxon>Pseudomonadati</taxon>
        <taxon>Thermodesulfobacteriota</taxon>
        <taxon>Desulfuromonadia</taxon>
        <taxon>Geobacterales</taxon>
        <taxon>Geobacteraceae</taxon>
        <taxon>Geotalea</taxon>
    </lineage>
</organism>
<dbReference type="Pfam" id="PF10861">
    <property type="entry name" value="DUF2784"/>
    <property type="match status" value="1"/>
</dbReference>
<evidence type="ECO:0000313" key="2">
    <source>
        <dbReference type="EMBL" id="BDV44617.1"/>
    </source>
</evidence>
<keyword evidence="1" id="KW-0472">Membrane</keyword>